<reference evidence="2" key="1">
    <citation type="journal article" date="2022" name="Int. J. Mol. Sci.">
        <title>Draft Genome of Tanacetum Coccineum: Genomic Comparison of Closely Related Tanacetum-Family Plants.</title>
        <authorList>
            <person name="Yamashiro T."/>
            <person name="Shiraishi A."/>
            <person name="Nakayama K."/>
            <person name="Satake H."/>
        </authorList>
    </citation>
    <scope>NUCLEOTIDE SEQUENCE</scope>
</reference>
<feature type="non-terminal residue" evidence="2">
    <location>
        <position position="1"/>
    </location>
</feature>
<proteinExistence type="predicted"/>
<feature type="compositionally biased region" description="Low complexity" evidence="1">
    <location>
        <begin position="10"/>
        <end position="24"/>
    </location>
</feature>
<sequence length="174" mass="19988">LGSDWRYIVTAKQQPTAPPAAAKANAKEEAAPKPPPVGPKREAKEKISSEKAEGHRDWNSSEYEDTINSGGKKEMKALIFHKMDTEEISDRYVALLRLLGIGWEVIMEYLVNISKRHAFWSLNEDILKITILKTNTPFPSRKIRRIRVCTHQRPQRNKAQYAVSRRFQYALSKL</sequence>
<organism evidence="2 3">
    <name type="scientific">Tanacetum coccineum</name>
    <dbReference type="NCBI Taxonomy" id="301880"/>
    <lineage>
        <taxon>Eukaryota</taxon>
        <taxon>Viridiplantae</taxon>
        <taxon>Streptophyta</taxon>
        <taxon>Embryophyta</taxon>
        <taxon>Tracheophyta</taxon>
        <taxon>Spermatophyta</taxon>
        <taxon>Magnoliopsida</taxon>
        <taxon>eudicotyledons</taxon>
        <taxon>Gunneridae</taxon>
        <taxon>Pentapetalae</taxon>
        <taxon>asterids</taxon>
        <taxon>campanulids</taxon>
        <taxon>Asterales</taxon>
        <taxon>Asteraceae</taxon>
        <taxon>Asteroideae</taxon>
        <taxon>Anthemideae</taxon>
        <taxon>Anthemidinae</taxon>
        <taxon>Tanacetum</taxon>
    </lineage>
</organism>
<protein>
    <submittedName>
        <fullName evidence="2">Uncharacterized protein</fullName>
    </submittedName>
</protein>
<dbReference type="Proteomes" id="UP001151760">
    <property type="component" value="Unassembled WGS sequence"/>
</dbReference>
<reference evidence="2" key="2">
    <citation type="submission" date="2022-01" db="EMBL/GenBank/DDBJ databases">
        <authorList>
            <person name="Yamashiro T."/>
            <person name="Shiraishi A."/>
            <person name="Satake H."/>
            <person name="Nakayama K."/>
        </authorList>
    </citation>
    <scope>NUCLEOTIDE SEQUENCE</scope>
</reference>
<comment type="caution">
    <text evidence="2">The sequence shown here is derived from an EMBL/GenBank/DDBJ whole genome shotgun (WGS) entry which is preliminary data.</text>
</comment>
<keyword evidence="3" id="KW-1185">Reference proteome</keyword>
<name>A0ABQ5F093_9ASTR</name>
<dbReference type="EMBL" id="BQNB010016861">
    <property type="protein sequence ID" value="GJT56624.1"/>
    <property type="molecule type" value="Genomic_DNA"/>
</dbReference>
<feature type="compositionally biased region" description="Basic and acidic residues" evidence="1">
    <location>
        <begin position="39"/>
        <end position="59"/>
    </location>
</feature>
<evidence type="ECO:0000256" key="1">
    <source>
        <dbReference type="SAM" id="MobiDB-lite"/>
    </source>
</evidence>
<accession>A0ABQ5F093</accession>
<evidence type="ECO:0000313" key="2">
    <source>
        <dbReference type="EMBL" id="GJT56624.1"/>
    </source>
</evidence>
<gene>
    <name evidence="2" type="ORF">Tco_0991678</name>
</gene>
<evidence type="ECO:0000313" key="3">
    <source>
        <dbReference type="Proteomes" id="UP001151760"/>
    </source>
</evidence>
<feature type="region of interest" description="Disordered" evidence="1">
    <location>
        <begin position="1"/>
        <end position="68"/>
    </location>
</feature>